<dbReference type="AlphaFoldDB" id="A0A6N2BLF8"/>
<feature type="region of interest" description="Disordered" evidence="1">
    <location>
        <begin position="1"/>
        <end position="28"/>
    </location>
</feature>
<comment type="caution">
    <text evidence="2">The sequence shown here is derived from an EMBL/GenBank/DDBJ whole genome shotgun (WGS) entry which is preliminary data.</text>
</comment>
<feature type="non-terminal residue" evidence="2">
    <location>
        <position position="1"/>
    </location>
</feature>
<proteinExistence type="predicted"/>
<reference evidence="2" key="1">
    <citation type="submission" date="2019-05" db="EMBL/GenBank/DDBJ databases">
        <title>The de novo reference genome and transcriptome assemblies of the wild tomato species Solanum chilense.</title>
        <authorList>
            <person name="Stam R."/>
            <person name="Nosenko T."/>
            <person name="Hoerger A.C."/>
            <person name="Stephan W."/>
            <person name="Seidel M.A."/>
            <person name="Kuhn J.M.M."/>
            <person name="Haberer G."/>
            <person name="Tellier A."/>
        </authorList>
    </citation>
    <scope>NUCLEOTIDE SEQUENCE</scope>
    <source>
        <tissue evidence="2">Mature leaves</tissue>
    </source>
</reference>
<protein>
    <recommendedName>
        <fullName evidence="3">Gag-pol polyprotein</fullName>
    </recommendedName>
</protein>
<evidence type="ECO:0008006" key="3">
    <source>
        <dbReference type="Google" id="ProtNLM"/>
    </source>
</evidence>
<gene>
    <name evidence="2" type="ORF">EJD97_007415</name>
</gene>
<dbReference type="EMBL" id="RXGB01002076">
    <property type="protein sequence ID" value="TMW96402.1"/>
    <property type="molecule type" value="Genomic_DNA"/>
</dbReference>
<organism evidence="2">
    <name type="scientific">Solanum chilense</name>
    <name type="common">Tomato</name>
    <name type="synonym">Lycopersicon chilense</name>
    <dbReference type="NCBI Taxonomy" id="4083"/>
    <lineage>
        <taxon>Eukaryota</taxon>
        <taxon>Viridiplantae</taxon>
        <taxon>Streptophyta</taxon>
        <taxon>Embryophyta</taxon>
        <taxon>Tracheophyta</taxon>
        <taxon>Spermatophyta</taxon>
        <taxon>Magnoliopsida</taxon>
        <taxon>eudicotyledons</taxon>
        <taxon>Gunneridae</taxon>
        <taxon>Pentapetalae</taxon>
        <taxon>asterids</taxon>
        <taxon>lamiids</taxon>
        <taxon>Solanales</taxon>
        <taxon>Solanaceae</taxon>
        <taxon>Solanoideae</taxon>
        <taxon>Solaneae</taxon>
        <taxon>Solanum</taxon>
        <taxon>Solanum subgen. Lycopersicon</taxon>
    </lineage>
</organism>
<accession>A0A6N2BLF8</accession>
<evidence type="ECO:0000313" key="2">
    <source>
        <dbReference type="EMBL" id="TMW96402.1"/>
    </source>
</evidence>
<evidence type="ECO:0000256" key="1">
    <source>
        <dbReference type="SAM" id="MobiDB-lite"/>
    </source>
</evidence>
<name>A0A6N2BLF8_SOLCI</name>
<sequence>INTRRNAARRLEEEVSNAGAPPHGDQVPLLEEDANVEQAPANPPPVTEVEMRAILAQIAQAITIQAQAATFQAQAMTAQANREVDEDPQEFIDEVYKTLHAMGVSSSEKDELAT</sequence>